<accession>A0AAN9U2R3</accession>
<keyword evidence="10" id="KW-1185">Reference proteome</keyword>
<proteinExistence type="inferred from homology"/>
<organism evidence="9 10">
    <name type="scientific">Parthenolecanium corni</name>
    <dbReference type="NCBI Taxonomy" id="536013"/>
    <lineage>
        <taxon>Eukaryota</taxon>
        <taxon>Metazoa</taxon>
        <taxon>Ecdysozoa</taxon>
        <taxon>Arthropoda</taxon>
        <taxon>Hexapoda</taxon>
        <taxon>Insecta</taxon>
        <taxon>Pterygota</taxon>
        <taxon>Neoptera</taxon>
        <taxon>Paraneoptera</taxon>
        <taxon>Hemiptera</taxon>
        <taxon>Sternorrhyncha</taxon>
        <taxon>Coccoidea</taxon>
        <taxon>Coccidae</taxon>
        <taxon>Parthenolecanium</taxon>
    </lineage>
</organism>
<sequence length="447" mass="50512">MNTRENDKRLRKALLGVVQNLLSICDEFLATSSSSSDDDELVLEELHKRIKRRRTSAECSAIAEVVEVSEIRSFVEYTVPRFSDNEFQSHFRLSIDAFEWLLAKVDTDLQSKRFAGRQTVDTRKQLLAFLWLFATSDSFRSVGSRFDLPKGTLHACFIRVLHALNCLGPAVITWPDADRRKVISTNLKRLGGLKGVVGIVDSTYIRVKAPSNSDRNISYGITLQGICDDECQFTDCFAGYPTSVADTRIFRQSDIYKAFVSNRSDYFSPKEYIIGDEDYEIKPFCVSPYNKSGVYARWHSEFNQRHAQTRKVIERTFGLFFGRFRRFRDLDMSKTDHIPATIIAACVLHNICLTQPSDVLGAQFEEEGIQFLRDRSTSDDGVAHAVVTTFLPADDEGTEFRDQLAREMGLLTDEATPAENVKSSAPKSRGTITLSIPESIRLSLSKA</sequence>
<evidence type="ECO:0000256" key="6">
    <source>
        <dbReference type="ARBA" id="ARBA00022801"/>
    </source>
</evidence>
<gene>
    <name evidence="9" type="ORF">V9T40_003532</name>
</gene>
<keyword evidence="6" id="KW-0378">Hydrolase</keyword>
<evidence type="ECO:0000256" key="1">
    <source>
        <dbReference type="ARBA" id="ARBA00001968"/>
    </source>
</evidence>
<dbReference type="GO" id="GO:0005634">
    <property type="term" value="C:nucleus"/>
    <property type="evidence" value="ECO:0007669"/>
    <property type="project" value="UniProtKB-SubCell"/>
</dbReference>
<evidence type="ECO:0000313" key="10">
    <source>
        <dbReference type="Proteomes" id="UP001367676"/>
    </source>
</evidence>
<comment type="similarity">
    <text evidence="3">Belongs to the HARBI1 family.</text>
</comment>
<evidence type="ECO:0000259" key="8">
    <source>
        <dbReference type="Pfam" id="PF13359"/>
    </source>
</evidence>
<dbReference type="Proteomes" id="UP001367676">
    <property type="component" value="Unassembled WGS sequence"/>
</dbReference>
<dbReference type="PANTHER" id="PTHR22930:SF85">
    <property type="entry name" value="GH03217P-RELATED"/>
    <property type="match status" value="1"/>
</dbReference>
<reference evidence="9 10" key="1">
    <citation type="submission" date="2024-03" db="EMBL/GenBank/DDBJ databases">
        <title>Adaptation during the transition from Ophiocordyceps entomopathogen to insect associate is accompanied by gene loss and intensified selection.</title>
        <authorList>
            <person name="Ward C.M."/>
            <person name="Onetto C.A."/>
            <person name="Borneman A.R."/>
        </authorList>
    </citation>
    <scope>NUCLEOTIDE SEQUENCE [LARGE SCALE GENOMIC DNA]</scope>
    <source>
        <strain evidence="9">AWRI1</strain>
        <tissue evidence="9">Single Adult Female</tissue>
    </source>
</reference>
<comment type="caution">
    <text evidence="9">The sequence shown here is derived from an EMBL/GenBank/DDBJ whole genome shotgun (WGS) entry which is preliminary data.</text>
</comment>
<dbReference type="Pfam" id="PF13359">
    <property type="entry name" value="DDE_Tnp_4"/>
    <property type="match status" value="1"/>
</dbReference>
<dbReference type="GO" id="GO:0004518">
    <property type="term" value="F:nuclease activity"/>
    <property type="evidence" value="ECO:0007669"/>
    <property type="project" value="UniProtKB-KW"/>
</dbReference>
<dbReference type="GO" id="GO:0016787">
    <property type="term" value="F:hydrolase activity"/>
    <property type="evidence" value="ECO:0007669"/>
    <property type="project" value="UniProtKB-KW"/>
</dbReference>
<evidence type="ECO:0000256" key="5">
    <source>
        <dbReference type="ARBA" id="ARBA00022723"/>
    </source>
</evidence>
<evidence type="ECO:0000256" key="7">
    <source>
        <dbReference type="ARBA" id="ARBA00023242"/>
    </source>
</evidence>
<dbReference type="AlphaFoldDB" id="A0AAN9U2R3"/>
<keyword evidence="7" id="KW-0539">Nucleus</keyword>
<keyword evidence="4" id="KW-0540">Nuclease</keyword>
<evidence type="ECO:0000256" key="4">
    <source>
        <dbReference type="ARBA" id="ARBA00022722"/>
    </source>
</evidence>
<comment type="subcellular location">
    <subcellularLocation>
        <location evidence="2">Nucleus</location>
    </subcellularLocation>
</comment>
<dbReference type="InterPro" id="IPR027806">
    <property type="entry name" value="HARBI1_dom"/>
</dbReference>
<evidence type="ECO:0000313" key="9">
    <source>
        <dbReference type="EMBL" id="KAK7603533.1"/>
    </source>
</evidence>
<name>A0AAN9U2R3_9HEMI</name>
<dbReference type="GO" id="GO:0046872">
    <property type="term" value="F:metal ion binding"/>
    <property type="evidence" value="ECO:0007669"/>
    <property type="project" value="UniProtKB-KW"/>
</dbReference>
<evidence type="ECO:0000256" key="2">
    <source>
        <dbReference type="ARBA" id="ARBA00004123"/>
    </source>
</evidence>
<feature type="domain" description="DDE Tnp4" evidence="8">
    <location>
        <begin position="200"/>
        <end position="350"/>
    </location>
</feature>
<protein>
    <recommendedName>
        <fullName evidence="8">DDE Tnp4 domain-containing protein</fullName>
    </recommendedName>
</protein>
<dbReference type="PANTHER" id="PTHR22930">
    <property type="match status" value="1"/>
</dbReference>
<keyword evidence="5" id="KW-0479">Metal-binding</keyword>
<dbReference type="EMBL" id="JBBCAQ010000006">
    <property type="protein sequence ID" value="KAK7603533.1"/>
    <property type="molecule type" value="Genomic_DNA"/>
</dbReference>
<comment type="cofactor">
    <cofactor evidence="1">
        <name>a divalent metal cation</name>
        <dbReference type="ChEBI" id="CHEBI:60240"/>
    </cofactor>
</comment>
<evidence type="ECO:0000256" key="3">
    <source>
        <dbReference type="ARBA" id="ARBA00006958"/>
    </source>
</evidence>
<dbReference type="InterPro" id="IPR045249">
    <property type="entry name" value="HARBI1-like"/>
</dbReference>